<dbReference type="NCBIfam" id="NF006507">
    <property type="entry name" value="PRK08943.1"/>
    <property type="match status" value="1"/>
</dbReference>
<evidence type="ECO:0000256" key="6">
    <source>
        <dbReference type="HAMAP-Rule" id="MF_01944"/>
    </source>
</evidence>
<dbReference type="UniPathway" id="UPA00360">
    <property type="reaction ID" value="UER00486"/>
</dbReference>
<dbReference type="InterPro" id="IPR011921">
    <property type="entry name" value="Lipid_A_MsbB"/>
</dbReference>
<dbReference type="PIRSF" id="PIRSF026649">
    <property type="entry name" value="MsbB"/>
    <property type="match status" value="1"/>
</dbReference>
<feature type="transmembrane region" description="Helical" evidence="6">
    <location>
        <begin position="53"/>
        <end position="71"/>
    </location>
</feature>
<comment type="pathway">
    <text evidence="6">Glycolipid biosynthesis; KDO(2)-lipid A biosynthesis; KDO(2)-lipid A from CMP-3-deoxy-D-manno-octulosonate and lipid IV(A): step 4/4.</text>
</comment>
<dbReference type="STRING" id="1109412.BN1221_04458c"/>
<keyword evidence="4 6" id="KW-0472">Membrane</keyword>
<dbReference type="GO" id="GO:0009276">
    <property type="term" value="C:Gram-negative-bacterium-type cell wall"/>
    <property type="evidence" value="ECO:0007669"/>
    <property type="project" value="InterPro"/>
</dbReference>
<evidence type="ECO:0000256" key="1">
    <source>
        <dbReference type="ARBA" id="ARBA00022475"/>
    </source>
</evidence>
<dbReference type="GO" id="GO:0009103">
    <property type="term" value="P:lipopolysaccharide biosynthetic process"/>
    <property type="evidence" value="ECO:0007669"/>
    <property type="project" value="UniProtKB-UniRule"/>
</dbReference>
<keyword evidence="6" id="KW-0812">Transmembrane</keyword>
<dbReference type="PANTHER" id="PTHR30606:SF4">
    <property type="entry name" value="LIPID A BIOSYNTHESIS MYRISTOYLTRANSFERASE"/>
    <property type="match status" value="1"/>
</dbReference>
<evidence type="ECO:0000256" key="5">
    <source>
        <dbReference type="ARBA" id="ARBA00023315"/>
    </source>
</evidence>
<dbReference type="GO" id="GO:0036104">
    <property type="term" value="P:Kdo2-lipid A biosynthetic process"/>
    <property type="evidence" value="ECO:0007669"/>
    <property type="project" value="UniProtKB-UniRule"/>
</dbReference>
<dbReference type="GO" id="GO:0016747">
    <property type="term" value="F:acyltransferase activity, transferring groups other than amino-acyl groups"/>
    <property type="evidence" value="ECO:0007669"/>
    <property type="project" value="InterPro"/>
</dbReference>
<accession>A0A0G4K191</accession>
<dbReference type="EMBL" id="CGIG01000001">
    <property type="protein sequence ID" value="CPR20690.1"/>
    <property type="molecule type" value="Genomic_DNA"/>
</dbReference>
<keyword evidence="2 6" id="KW-0997">Cell inner membrane</keyword>
<keyword evidence="6" id="KW-0448">Lipopolysaccharide biosynthesis</keyword>
<evidence type="ECO:0000256" key="4">
    <source>
        <dbReference type="ARBA" id="ARBA00023136"/>
    </source>
</evidence>
<dbReference type="HAMAP" id="MF_01944">
    <property type="entry name" value="Lipid_A_LpxM"/>
    <property type="match status" value="1"/>
</dbReference>
<evidence type="ECO:0000313" key="8">
    <source>
        <dbReference type="Proteomes" id="UP000044377"/>
    </source>
</evidence>
<name>A0A0G4K191_9GAMM</name>
<dbReference type="EC" id="2.3.1.243" evidence="6"/>
<keyword evidence="5 6" id="KW-0012">Acyltransferase</keyword>
<evidence type="ECO:0000256" key="2">
    <source>
        <dbReference type="ARBA" id="ARBA00022519"/>
    </source>
</evidence>
<dbReference type="InterPro" id="IPR004960">
    <property type="entry name" value="LipA_acyltrans"/>
</dbReference>
<keyword evidence="6" id="KW-1133">Transmembrane helix</keyword>
<dbReference type="NCBIfam" id="TIGR02208">
    <property type="entry name" value="lipid_A_msbB"/>
    <property type="match status" value="1"/>
</dbReference>
<comment type="similarity">
    <text evidence="6">Belongs to the LpxL/LpxM/LpxP family. LpxM subfamily.</text>
</comment>
<dbReference type="CDD" id="cd07984">
    <property type="entry name" value="LPLAT_LABLAT-like"/>
    <property type="match status" value="1"/>
</dbReference>
<feature type="short sequence motif" description="HXXXXD motif" evidence="6">
    <location>
        <begin position="169"/>
        <end position="174"/>
    </location>
</feature>
<proteinExistence type="inferred from homology"/>
<dbReference type="PANTHER" id="PTHR30606">
    <property type="entry name" value="LIPID A BIOSYNTHESIS LAUROYL ACYLTRANSFERASE"/>
    <property type="match status" value="1"/>
</dbReference>
<comment type="catalytic activity">
    <reaction evidence="6">
        <text>an alpha-Kdo-(2-&gt;4)-alpha-Kdo-(2-&gt;6)-(acyl)-lipid IVA + a fatty acyl-[ACP] = an alpha-Kdo-(2-&gt;4)-alpha-Kdo-(2-&gt;6)-lipid A + holo-[ACP]</text>
        <dbReference type="Rhea" id="RHEA:69400"/>
        <dbReference type="Rhea" id="RHEA-COMP:9685"/>
        <dbReference type="Rhea" id="RHEA-COMP:14125"/>
        <dbReference type="ChEBI" id="CHEBI:64479"/>
        <dbReference type="ChEBI" id="CHEBI:138651"/>
        <dbReference type="ChEBI" id="CHEBI:176430"/>
        <dbReference type="ChEBI" id="CHEBI:176431"/>
        <dbReference type="EC" id="2.3.1.243"/>
    </reaction>
</comment>
<gene>
    <name evidence="6" type="primary">lpxM</name>
    <name evidence="7" type="ORF">BN1221_04458c</name>
</gene>
<comment type="function">
    <text evidence="6">Catalyzes the transfer of an acyl chain from an acyl-[acyl-carrier-protein] (ACP) to a Kdo(2)-(acyl)-lipid IV(A) to form a Kdo(2)-lipid A.</text>
</comment>
<reference evidence="8" key="1">
    <citation type="submission" date="2015-01" db="EMBL/GenBank/DDBJ databases">
        <authorList>
            <person name="Paterson Steve"/>
        </authorList>
    </citation>
    <scope>NUCLEOTIDE SEQUENCE [LARGE SCALE GENOMIC DNA]</scope>
    <source>
        <strain evidence="8">OBR1</strain>
    </source>
</reference>
<dbReference type="GO" id="GO:0005886">
    <property type="term" value="C:plasma membrane"/>
    <property type="evidence" value="ECO:0007669"/>
    <property type="project" value="UniProtKB-SubCell"/>
</dbReference>
<comment type="pathway">
    <text evidence="6">Bacterial outer membrane biogenesis; lipopolysaccharide biosynthesis.</text>
</comment>
<evidence type="ECO:0000313" key="7">
    <source>
        <dbReference type="EMBL" id="CPR20690.1"/>
    </source>
</evidence>
<comment type="subcellular location">
    <subcellularLocation>
        <location evidence="6">Cell inner membrane</location>
        <topology evidence="6">Single-pass membrane protein</topology>
    </subcellularLocation>
</comment>
<organism evidence="7 8">
    <name type="scientific">Brenneria goodwinii</name>
    <dbReference type="NCBI Taxonomy" id="1109412"/>
    <lineage>
        <taxon>Bacteria</taxon>
        <taxon>Pseudomonadati</taxon>
        <taxon>Pseudomonadota</taxon>
        <taxon>Gammaproteobacteria</taxon>
        <taxon>Enterobacterales</taxon>
        <taxon>Pectobacteriaceae</taxon>
        <taxon>Brenneria</taxon>
    </lineage>
</organism>
<sequence>MWRGDRQSAINFGVSIFDVFAFGLLEELMMEKEKKTSAEFVPQFKRAFYHPQYWGTWLGIGAIAIAAYIPARLRNPVLGGLGRLVGRFAKGARRRARINLLYCMPELTEEQRETIIDNMFATAPQAMVMMVDVGIRDPRKVEKHVCWHGEEILNKLKEQGRNVIFLVPHGWAVDIPAMLMTSRGQRMAAMFHNQKNELVDFWWNTLRRRFGGRIHARNDGIKPFISSVRQGCWGYYLPDQDHGAEHSEFVDFFATYKATLPAIGRLMKVCRAEIVPLFPVYNAKTCCLDVFIRPPMDDLTDADDQYIARRMNEEVEVLVRPNPEQYTWILKLLKTRKPGEIEPYCRDDLYRD</sequence>
<keyword evidence="8" id="KW-1185">Reference proteome</keyword>
<dbReference type="Pfam" id="PF03279">
    <property type="entry name" value="Lip_A_acyltrans"/>
    <property type="match status" value="1"/>
</dbReference>
<protein>
    <recommendedName>
        <fullName evidence="6">Lipid A biosynthesis acyltransferase</fullName>
        <ecNumber evidence="6">2.3.1.243</ecNumber>
    </recommendedName>
    <alternativeName>
        <fullName evidence="6">Kdo(2)-lauroyl-lipid IV(A) acyltransferase</fullName>
    </alternativeName>
</protein>
<keyword evidence="3 6" id="KW-0808">Transferase</keyword>
<dbReference type="AlphaFoldDB" id="A0A0G4K191"/>
<keyword evidence="1 6" id="KW-1003">Cell membrane</keyword>
<evidence type="ECO:0000256" key="3">
    <source>
        <dbReference type="ARBA" id="ARBA00022679"/>
    </source>
</evidence>
<dbReference type="Proteomes" id="UP000044377">
    <property type="component" value="Unassembled WGS sequence"/>
</dbReference>
<dbReference type="UniPathway" id="UPA00030"/>